<feature type="transmembrane region" description="Helical" evidence="11">
    <location>
        <begin position="72"/>
        <end position="94"/>
    </location>
</feature>
<evidence type="ECO:0000256" key="10">
    <source>
        <dbReference type="ARBA" id="ARBA00045588"/>
    </source>
</evidence>
<keyword evidence="8 11" id="KW-0472">Membrane</keyword>
<dbReference type="GO" id="GO:0012505">
    <property type="term" value="C:endomembrane system"/>
    <property type="evidence" value="ECO:0007669"/>
    <property type="project" value="UniProtKB-SubCell"/>
</dbReference>
<sequence length="299" mass="32803">MQLYQFVAIFGILMLVFVQIPSFHSLRHVNLISLVLCLAYSACATAGSIYIGHSTNAPEKVYSVSGHRQDRIFGSFNAISIIATTYGNGIIPEIQDPNIPPRFRHQRLRQPTLESPLWPFQAASPQVVPSAIVAISGYWAFGNQAQVTVLSNFLVDGKPLLPTWVLLIAAVASVNLQPTNEVLERKFVDPKIDQFSIGNTVRRLVFRSLSVVIATTVAAMFPFFGDINAVIGAFGCIPLDFILPMIFYNVTFKPSKNSLIFWGNTAIASIYSALGALGAISSNRQIVLDANKYSFFANI</sequence>
<evidence type="ECO:0000256" key="11">
    <source>
        <dbReference type="SAM" id="Phobius"/>
    </source>
</evidence>
<dbReference type="Proteomes" id="UP000030645">
    <property type="component" value="Unassembled WGS sequence"/>
</dbReference>
<feature type="transmembrane region" description="Helical" evidence="11">
    <location>
        <begin position="230"/>
        <end position="252"/>
    </location>
</feature>
<comment type="function">
    <text evidence="10">Carrier protein involved in proton-driven auxin influx. Mediates the formation of auxin gradient from developing leaves (site of auxin biosynthesis) to tips by contributing to the loading of auxin in vascular tissues and facilitating acropetal (base to tip) auxin transport within inner tissues of the root apex, and basipetal (tip to base) auxin transport within outer tissues of the root apex. May be involved in lateral roots and nodules formation.</text>
</comment>
<proteinExistence type="inferred from homology"/>
<keyword evidence="5" id="KW-0769">Symport</keyword>
<organism evidence="13 14">
    <name type="scientific">Morus notabilis</name>
    <dbReference type="NCBI Taxonomy" id="981085"/>
    <lineage>
        <taxon>Eukaryota</taxon>
        <taxon>Viridiplantae</taxon>
        <taxon>Streptophyta</taxon>
        <taxon>Embryophyta</taxon>
        <taxon>Tracheophyta</taxon>
        <taxon>Spermatophyta</taxon>
        <taxon>Magnoliopsida</taxon>
        <taxon>eudicotyledons</taxon>
        <taxon>Gunneridae</taxon>
        <taxon>Pentapetalae</taxon>
        <taxon>rosids</taxon>
        <taxon>fabids</taxon>
        <taxon>Rosales</taxon>
        <taxon>Moraceae</taxon>
        <taxon>Moreae</taxon>
        <taxon>Morus</taxon>
    </lineage>
</organism>
<keyword evidence="3" id="KW-0813">Transport</keyword>
<evidence type="ECO:0000313" key="14">
    <source>
        <dbReference type="Proteomes" id="UP000030645"/>
    </source>
</evidence>
<protein>
    <recommendedName>
        <fullName evidence="12">Amino acid transporter transmembrane domain-containing protein</fullName>
    </recommendedName>
</protein>
<evidence type="ECO:0000259" key="12">
    <source>
        <dbReference type="Pfam" id="PF01490"/>
    </source>
</evidence>
<feature type="transmembrane region" description="Helical" evidence="11">
    <location>
        <begin position="31"/>
        <end position="52"/>
    </location>
</feature>
<reference evidence="14" key="1">
    <citation type="submission" date="2013-01" db="EMBL/GenBank/DDBJ databases">
        <title>Draft Genome Sequence of a Mulberry Tree, Morus notabilis C.K. Schneid.</title>
        <authorList>
            <person name="He N."/>
            <person name="Zhao S."/>
        </authorList>
    </citation>
    <scope>NUCLEOTIDE SEQUENCE</scope>
</reference>
<feature type="transmembrane region" description="Helical" evidence="11">
    <location>
        <begin position="259"/>
        <end position="280"/>
    </location>
</feature>
<keyword evidence="4 11" id="KW-0812">Transmembrane</keyword>
<dbReference type="PANTHER" id="PTHR48017">
    <property type="entry name" value="OS05G0424000 PROTEIN-RELATED"/>
    <property type="match status" value="1"/>
</dbReference>
<evidence type="ECO:0000256" key="9">
    <source>
        <dbReference type="ARBA" id="ARBA00023294"/>
    </source>
</evidence>
<feature type="transmembrane region" description="Helical" evidence="11">
    <location>
        <begin position="204"/>
        <end position="224"/>
    </location>
</feature>
<evidence type="ECO:0000256" key="8">
    <source>
        <dbReference type="ARBA" id="ARBA00023136"/>
    </source>
</evidence>
<evidence type="ECO:0000256" key="6">
    <source>
        <dbReference type="ARBA" id="ARBA00022970"/>
    </source>
</evidence>
<dbReference type="InterPro" id="IPR013057">
    <property type="entry name" value="AA_transpt_TM"/>
</dbReference>
<keyword evidence="7 11" id="KW-1133">Transmembrane helix</keyword>
<dbReference type="GO" id="GO:0015293">
    <property type="term" value="F:symporter activity"/>
    <property type="evidence" value="ECO:0007669"/>
    <property type="project" value="UniProtKB-KW"/>
</dbReference>
<dbReference type="AlphaFoldDB" id="W9STB1"/>
<comment type="subcellular location">
    <subcellularLocation>
        <location evidence="1">Endomembrane system</location>
        <topology evidence="1">Multi-pass membrane protein</topology>
    </subcellularLocation>
</comment>
<gene>
    <name evidence="13" type="ORF">L484_016809</name>
</gene>
<keyword evidence="14" id="KW-1185">Reference proteome</keyword>
<dbReference type="Pfam" id="PF01490">
    <property type="entry name" value="Aa_trans"/>
    <property type="match status" value="1"/>
</dbReference>
<feature type="domain" description="Amino acid transporter transmembrane" evidence="12">
    <location>
        <begin position="2"/>
        <end position="282"/>
    </location>
</feature>
<evidence type="ECO:0000256" key="7">
    <source>
        <dbReference type="ARBA" id="ARBA00022989"/>
    </source>
</evidence>
<evidence type="ECO:0000256" key="1">
    <source>
        <dbReference type="ARBA" id="ARBA00004127"/>
    </source>
</evidence>
<comment type="similarity">
    <text evidence="2">Belongs to the amino acid/polyamine transporter 2 family. Amino acid/auxin permease (AAAP) (TC 2.A.18.1) subfamily.</text>
</comment>
<name>W9STB1_9ROSA</name>
<evidence type="ECO:0000256" key="2">
    <source>
        <dbReference type="ARBA" id="ARBA00005590"/>
    </source>
</evidence>
<evidence type="ECO:0000256" key="5">
    <source>
        <dbReference type="ARBA" id="ARBA00022847"/>
    </source>
</evidence>
<dbReference type="eggNOG" id="KOG1303">
    <property type="taxonomic scope" value="Eukaryota"/>
</dbReference>
<feature type="transmembrane region" description="Helical" evidence="11">
    <location>
        <begin position="6"/>
        <end position="24"/>
    </location>
</feature>
<dbReference type="EMBL" id="KE346069">
    <property type="protein sequence ID" value="EXC25426.1"/>
    <property type="molecule type" value="Genomic_DNA"/>
</dbReference>
<keyword evidence="9" id="KW-0927">Auxin signaling pathway</keyword>
<dbReference type="GO" id="GO:0009734">
    <property type="term" value="P:auxin-activated signaling pathway"/>
    <property type="evidence" value="ECO:0007669"/>
    <property type="project" value="UniProtKB-KW"/>
</dbReference>
<dbReference type="STRING" id="981085.W9STB1"/>
<evidence type="ECO:0000256" key="4">
    <source>
        <dbReference type="ARBA" id="ARBA00022692"/>
    </source>
</evidence>
<keyword evidence="6" id="KW-0029">Amino-acid transport</keyword>
<evidence type="ECO:0000313" key="13">
    <source>
        <dbReference type="EMBL" id="EXC25426.1"/>
    </source>
</evidence>
<evidence type="ECO:0000256" key="3">
    <source>
        <dbReference type="ARBA" id="ARBA00022448"/>
    </source>
</evidence>
<dbReference type="GO" id="GO:0006865">
    <property type="term" value="P:amino acid transport"/>
    <property type="evidence" value="ECO:0007669"/>
    <property type="project" value="UniProtKB-KW"/>
</dbReference>
<accession>W9STB1</accession>